<comment type="caution">
    <text evidence="1">The sequence shown here is derived from an EMBL/GenBank/DDBJ whole genome shotgun (WGS) entry which is preliminary data.</text>
</comment>
<gene>
    <name evidence="1" type="ORF">Tco_0624849</name>
</gene>
<dbReference type="Proteomes" id="UP001151760">
    <property type="component" value="Unassembled WGS sequence"/>
</dbReference>
<dbReference type="EMBL" id="BQNB010008589">
    <property type="protein sequence ID" value="GJS51487.1"/>
    <property type="molecule type" value="Genomic_DNA"/>
</dbReference>
<proteinExistence type="predicted"/>
<keyword evidence="2" id="KW-1185">Reference proteome</keyword>
<reference evidence="1" key="1">
    <citation type="journal article" date="2022" name="Int. J. Mol. Sci.">
        <title>Draft Genome of Tanacetum Coccineum: Genomic Comparison of Closely Related Tanacetum-Family Plants.</title>
        <authorList>
            <person name="Yamashiro T."/>
            <person name="Shiraishi A."/>
            <person name="Nakayama K."/>
            <person name="Satake H."/>
        </authorList>
    </citation>
    <scope>NUCLEOTIDE SEQUENCE</scope>
</reference>
<accession>A0ABQ4WF45</accession>
<evidence type="ECO:0000313" key="2">
    <source>
        <dbReference type="Proteomes" id="UP001151760"/>
    </source>
</evidence>
<organism evidence="1 2">
    <name type="scientific">Tanacetum coccineum</name>
    <dbReference type="NCBI Taxonomy" id="301880"/>
    <lineage>
        <taxon>Eukaryota</taxon>
        <taxon>Viridiplantae</taxon>
        <taxon>Streptophyta</taxon>
        <taxon>Embryophyta</taxon>
        <taxon>Tracheophyta</taxon>
        <taxon>Spermatophyta</taxon>
        <taxon>Magnoliopsida</taxon>
        <taxon>eudicotyledons</taxon>
        <taxon>Gunneridae</taxon>
        <taxon>Pentapetalae</taxon>
        <taxon>asterids</taxon>
        <taxon>campanulids</taxon>
        <taxon>Asterales</taxon>
        <taxon>Asteraceae</taxon>
        <taxon>Asteroideae</taxon>
        <taxon>Anthemideae</taxon>
        <taxon>Anthemidinae</taxon>
        <taxon>Tanacetum</taxon>
    </lineage>
</organism>
<reference evidence="1" key="2">
    <citation type="submission" date="2022-01" db="EMBL/GenBank/DDBJ databases">
        <authorList>
            <person name="Yamashiro T."/>
            <person name="Shiraishi A."/>
            <person name="Satake H."/>
            <person name="Nakayama K."/>
        </authorList>
    </citation>
    <scope>NUCLEOTIDE SEQUENCE</scope>
</reference>
<sequence length="83" mass="9564">MFKVRFLRKSKPFIRIPSDDFSSGNPTSTSEPFTSEFTLEEIDAFLYDKSFSLESDHDDCDPEEDIYVLEQLLNDGPDVTYGK</sequence>
<name>A0ABQ4WF45_9ASTR</name>
<evidence type="ECO:0000313" key="1">
    <source>
        <dbReference type="EMBL" id="GJS51487.1"/>
    </source>
</evidence>
<protein>
    <submittedName>
        <fullName evidence="1">Uncharacterized protein</fullName>
    </submittedName>
</protein>